<evidence type="ECO:0000256" key="1">
    <source>
        <dbReference type="SAM" id="MobiDB-lite"/>
    </source>
</evidence>
<dbReference type="PANTHER" id="PTHR43155:SF2">
    <property type="entry name" value="CYCLIC DI-GMP PHOSPHODIESTERASE PA4108"/>
    <property type="match status" value="1"/>
</dbReference>
<dbReference type="InterPro" id="IPR003607">
    <property type="entry name" value="HD/PDEase_dom"/>
</dbReference>
<dbReference type="RefSeq" id="WP_169502882.1">
    <property type="nucleotide sequence ID" value="NZ_JABBPN010000001.1"/>
</dbReference>
<sequence>MTIKSVSDLKAGVKLTQDVHTPLGGVLLQKGKILLPRELDVLKAFMVQQVEIEGAEGDSGKIPTIKSAGQKPSLLFSDPKGASSSEDSLPRKDQPLHDEYDKMLSLVKSSFQSAIAGEIRIYEVRKQMESLLAHQKDFAVLKFAPRMTSRNDYRFHNAVLCALSSYKLAQWIGLPQKEWIQVAFAGLLHDIGNAKIDPLLLNKPTRLSPEENEEMRQHTTYGYQILKNVAAVNEGVRLAALQHHEKIDGSGYPLKLEGSKIHIYAKIVAITDIFHAMTLDKFYGNAQSPYAVMEQIQLEAFGKLDPVIVQTFIHKVTALHNGTRVRLSSNEVGEIVFTDSQNPTRPMVSINGNIVNLMQQRQLFIEEVIS</sequence>
<dbReference type="Proteomes" id="UP000565468">
    <property type="component" value="Unassembled WGS sequence"/>
</dbReference>
<keyword evidence="4" id="KW-1185">Reference proteome</keyword>
<evidence type="ECO:0000313" key="4">
    <source>
        <dbReference type="Proteomes" id="UP000565468"/>
    </source>
</evidence>
<name>A0A848M1Q4_PAELE</name>
<reference evidence="3 4" key="1">
    <citation type="submission" date="2020-04" db="EMBL/GenBank/DDBJ databases">
        <title>Paenibacillus algicola sp. nov., a novel marine bacterium producing alginate lyase.</title>
        <authorList>
            <person name="Huang H."/>
        </authorList>
    </citation>
    <scope>NUCLEOTIDE SEQUENCE [LARGE SCALE GENOMIC DNA]</scope>
    <source>
        <strain evidence="3 4">L7-75</strain>
    </source>
</reference>
<dbReference type="PROSITE" id="PS51832">
    <property type="entry name" value="HD_GYP"/>
    <property type="match status" value="1"/>
</dbReference>
<comment type="caution">
    <text evidence="3">The sequence shown here is derived from an EMBL/GenBank/DDBJ whole genome shotgun (WGS) entry which is preliminary data.</text>
</comment>
<evidence type="ECO:0000259" key="2">
    <source>
        <dbReference type="PROSITE" id="PS51832"/>
    </source>
</evidence>
<protein>
    <submittedName>
        <fullName evidence="3">HD-GYP domain-containing protein</fullName>
    </submittedName>
</protein>
<dbReference type="SUPFAM" id="SSF109604">
    <property type="entry name" value="HD-domain/PDEase-like"/>
    <property type="match status" value="1"/>
</dbReference>
<dbReference type="PANTHER" id="PTHR43155">
    <property type="entry name" value="CYCLIC DI-GMP PHOSPHODIESTERASE PA4108-RELATED"/>
    <property type="match status" value="1"/>
</dbReference>
<feature type="domain" description="HD-GYP" evidence="2">
    <location>
        <begin position="132"/>
        <end position="328"/>
    </location>
</feature>
<dbReference type="SMART" id="SM00471">
    <property type="entry name" value="HDc"/>
    <property type="match status" value="1"/>
</dbReference>
<gene>
    <name evidence="3" type="ORF">HII30_00010</name>
</gene>
<dbReference type="InterPro" id="IPR037522">
    <property type="entry name" value="HD_GYP_dom"/>
</dbReference>
<dbReference type="Pfam" id="PF13487">
    <property type="entry name" value="HD_5"/>
    <property type="match status" value="1"/>
</dbReference>
<dbReference type="EMBL" id="JABBPN010000001">
    <property type="protein sequence ID" value="NMO94170.1"/>
    <property type="molecule type" value="Genomic_DNA"/>
</dbReference>
<dbReference type="AlphaFoldDB" id="A0A848M1Q4"/>
<proteinExistence type="predicted"/>
<feature type="region of interest" description="Disordered" evidence="1">
    <location>
        <begin position="58"/>
        <end position="94"/>
    </location>
</feature>
<evidence type="ECO:0000313" key="3">
    <source>
        <dbReference type="EMBL" id="NMO94170.1"/>
    </source>
</evidence>
<organism evidence="3 4">
    <name type="scientific">Paenibacillus lemnae</name>
    <dbReference type="NCBI Taxonomy" id="1330551"/>
    <lineage>
        <taxon>Bacteria</taxon>
        <taxon>Bacillati</taxon>
        <taxon>Bacillota</taxon>
        <taxon>Bacilli</taxon>
        <taxon>Bacillales</taxon>
        <taxon>Paenibacillaceae</taxon>
        <taxon>Paenibacillus</taxon>
    </lineage>
</organism>
<dbReference type="Gene3D" id="1.10.3210.10">
    <property type="entry name" value="Hypothetical protein af1432"/>
    <property type="match status" value="1"/>
</dbReference>
<dbReference type="CDD" id="cd00077">
    <property type="entry name" value="HDc"/>
    <property type="match status" value="1"/>
</dbReference>
<accession>A0A848M1Q4</accession>